<accession>A0ACC2C702</accession>
<gene>
    <name evidence="1" type="ORF">O6H91_11G022500</name>
</gene>
<organism evidence="1 2">
    <name type="scientific">Diphasiastrum complanatum</name>
    <name type="common">Issler's clubmoss</name>
    <name type="synonym">Lycopodium complanatum</name>
    <dbReference type="NCBI Taxonomy" id="34168"/>
    <lineage>
        <taxon>Eukaryota</taxon>
        <taxon>Viridiplantae</taxon>
        <taxon>Streptophyta</taxon>
        <taxon>Embryophyta</taxon>
        <taxon>Tracheophyta</taxon>
        <taxon>Lycopodiopsida</taxon>
        <taxon>Lycopodiales</taxon>
        <taxon>Lycopodiaceae</taxon>
        <taxon>Lycopodioideae</taxon>
        <taxon>Diphasiastrum</taxon>
    </lineage>
</organism>
<sequence length="342" mass="37762">MGEGMAEEAKEPESSSEEGKEQRQDGKQSEEVGVTDQKQDDGSRGNVCGDGLTEVSGACESVSATRQPFTSLSQIDADLALARALQEQERAYMLLRLGIEENEFDGSASESEYDESSEDADTNNNEDRSDQENRQEGEEVDEVSDALGWVARDHPREEIDGSQFENDEAFARALQEAEDSVATARMMALAGIHDCKTLYASGGDNGSESDNSEDMWEDVDPDNMTYEELVALGEAVGTESKGLAEHVVASLPVSSYLSPPHKDGTSDMEQCVICRHEYEEGDSMLTLPCKHGYHAECIQQWLTLNKVVCQLLPKSHHQLFCRFRDFSLVIDLIFVYPGMPCM</sequence>
<dbReference type="Proteomes" id="UP001162992">
    <property type="component" value="Chromosome 11"/>
</dbReference>
<reference evidence="2" key="1">
    <citation type="journal article" date="2024" name="Proc. Natl. Acad. Sci. U.S.A.">
        <title>Extraordinary preservation of gene collinearity over three hundred million years revealed in homosporous lycophytes.</title>
        <authorList>
            <person name="Li C."/>
            <person name="Wickell D."/>
            <person name="Kuo L.Y."/>
            <person name="Chen X."/>
            <person name="Nie B."/>
            <person name="Liao X."/>
            <person name="Peng D."/>
            <person name="Ji J."/>
            <person name="Jenkins J."/>
            <person name="Williams M."/>
            <person name="Shu S."/>
            <person name="Plott C."/>
            <person name="Barry K."/>
            <person name="Rajasekar S."/>
            <person name="Grimwood J."/>
            <person name="Han X."/>
            <person name="Sun S."/>
            <person name="Hou Z."/>
            <person name="He W."/>
            <person name="Dai G."/>
            <person name="Sun C."/>
            <person name="Schmutz J."/>
            <person name="Leebens-Mack J.H."/>
            <person name="Li F.W."/>
            <person name="Wang L."/>
        </authorList>
    </citation>
    <scope>NUCLEOTIDE SEQUENCE [LARGE SCALE GENOMIC DNA]</scope>
    <source>
        <strain evidence="2">cv. PW_Plant_1</strain>
    </source>
</reference>
<keyword evidence="2" id="KW-1185">Reference proteome</keyword>
<comment type="caution">
    <text evidence="1">The sequence shown here is derived from an EMBL/GenBank/DDBJ whole genome shotgun (WGS) entry which is preliminary data.</text>
</comment>
<protein>
    <submittedName>
        <fullName evidence="1">Uncharacterized protein</fullName>
    </submittedName>
</protein>
<dbReference type="EMBL" id="CM055102">
    <property type="protein sequence ID" value="KAJ7537806.1"/>
    <property type="molecule type" value="Genomic_DNA"/>
</dbReference>
<name>A0ACC2C702_DIPCM</name>
<evidence type="ECO:0000313" key="2">
    <source>
        <dbReference type="Proteomes" id="UP001162992"/>
    </source>
</evidence>
<proteinExistence type="predicted"/>
<evidence type="ECO:0000313" key="1">
    <source>
        <dbReference type="EMBL" id="KAJ7537806.1"/>
    </source>
</evidence>